<dbReference type="PANTHER" id="PTHR33744:SF15">
    <property type="entry name" value="CARBOHYDRATE DIACID REGULATOR"/>
    <property type="match status" value="1"/>
</dbReference>
<evidence type="ECO:0000313" key="6">
    <source>
        <dbReference type="Proteomes" id="UP000030418"/>
    </source>
</evidence>
<name>A0A0A2XE24_9PAST</name>
<protein>
    <recommendedName>
        <fullName evidence="7">XRE family transcriptional regulator</fullName>
    </recommendedName>
</protein>
<gene>
    <name evidence="5" type="ORF">P375_10025</name>
</gene>
<dbReference type="EMBL" id="JPXY01000046">
    <property type="protein sequence ID" value="KGQ30621.1"/>
    <property type="molecule type" value="Genomic_DNA"/>
</dbReference>
<dbReference type="RefSeq" id="WP_039136524.1">
    <property type="nucleotide sequence ID" value="NZ_JPXY01000046.1"/>
</dbReference>
<feature type="domain" description="Putative sugar diacid recognition" evidence="2">
    <location>
        <begin position="3"/>
        <end position="137"/>
    </location>
</feature>
<evidence type="ECO:0000313" key="5">
    <source>
        <dbReference type="EMBL" id="KGQ30621.1"/>
    </source>
</evidence>
<dbReference type="Pfam" id="PF13556">
    <property type="entry name" value="HTH_30"/>
    <property type="match status" value="1"/>
</dbReference>
<dbReference type="AlphaFoldDB" id="A0A0A2XE24"/>
<keyword evidence="6" id="KW-1185">Reference proteome</keyword>
<dbReference type="InterPro" id="IPR042070">
    <property type="entry name" value="PucR_C-HTH_sf"/>
</dbReference>
<organism evidence="5 6">
    <name type="scientific">Gallibacterium genomosp. 2</name>
    <dbReference type="NCBI Taxonomy" id="155517"/>
    <lineage>
        <taxon>Bacteria</taxon>
        <taxon>Pseudomonadati</taxon>
        <taxon>Pseudomonadota</taxon>
        <taxon>Gammaproteobacteria</taxon>
        <taxon>Pasteurellales</taxon>
        <taxon>Pasteurellaceae</taxon>
        <taxon>Gallibacterium</taxon>
    </lineage>
</organism>
<accession>A0A0A2XE24</accession>
<dbReference type="InterPro" id="IPR051448">
    <property type="entry name" value="CdaR-like_regulators"/>
</dbReference>
<dbReference type="Pfam" id="PF05651">
    <property type="entry name" value="Diacid_rec"/>
    <property type="match status" value="1"/>
</dbReference>
<dbReference type="Proteomes" id="UP000030418">
    <property type="component" value="Unassembled WGS sequence"/>
</dbReference>
<dbReference type="Pfam" id="PF17853">
    <property type="entry name" value="GGDEF_2"/>
    <property type="match status" value="1"/>
</dbReference>
<proteinExistence type="inferred from homology"/>
<feature type="domain" description="PucR C-terminal helix-turn-helix" evidence="3">
    <location>
        <begin position="308"/>
        <end position="364"/>
    </location>
</feature>
<dbReference type="InterPro" id="IPR041522">
    <property type="entry name" value="CdaR_GGDEF"/>
</dbReference>
<dbReference type="PANTHER" id="PTHR33744">
    <property type="entry name" value="CARBOHYDRATE DIACID REGULATOR"/>
    <property type="match status" value="1"/>
</dbReference>
<comment type="similarity">
    <text evidence="1">Belongs to the CdaR family.</text>
</comment>
<dbReference type="InterPro" id="IPR008599">
    <property type="entry name" value="Diacid_rec"/>
</dbReference>
<evidence type="ECO:0000256" key="1">
    <source>
        <dbReference type="ARBA" id="ARBA00006754"/>
    </source>
</evidence>
<feature type="domain" description="CdaR GGDEF-like" evidence="4">
    <location>
        <begin position="148"/>
        <end position="257"/>
    </location>
</feature>
<evidence type="ECO:0000259" key="3">
    <source>
        <dbReference type="Pfam" id="PF13556"/>
    </source>
</evidence>
<evidence type="ECO:0008006" key="7">
    <source>
        <dbReference type="Google" id="ProtNLM"/>
    </source>
</evidence>
<sequence length="368" mass="42641">MKINKEIAQKIVWRTMKIIPYSVNVMDENGVIIASGNASRLNQRHTGAVLAIRENRVVEITAELAKLWNFEAQEGINLPINYQGKILGVVGISGKPDEVKPFAELVKMSAELIAEQAFVLEQERWHHRYKEEFILQLLNGVQNTDYSAQQAAFFAIDLTKPYTVIIIKLIDSTKVDLQELINYLVQIQNEQELHFVLLSFESVVVLSANPQVKNRQYLYKLLPPNSDTHGYKFAVGAMRTNDIDLSFSYKTAVSTLAYGQRFFPKRNVYFFEEYKLPVLLDELLQSWQVSELLKPLQTLYQKDHSHQLQKTLQQYFFSNCDPARTATELFIHINTLRYRLNRIEQITGLSFNKIEELFILYLSTLLQR</sequence>
<evidence type="ECO:0000259" key="2">
    <source>
        <dbReference type="Pfam" id="PF05651"/>
    </source>
</evidence>
<reference evidence="5 6" key="1">
    <citation type="submission" date="2014-08" db="EMBL/GenBank/DDBJ databases">
        <title>Chaperone-usher fimbriae in a diverse selection of Gallibacterium genomes.</title>
        <authorList>
            <person name="Kudirkiene E."/>
            <person name="Bager R.J."/>
            <person name="Johnson T.J."/>
            <person name="Bojesen A.M."/>
        </authorList>
    </citation>
    <scope>NUCLEOTIDE SEQUENCE [LARGE SCALE GENOMIC DNA]</scope>
    <source>
        <strain evidence="5 6">CCM5976</strain>
    </source>
</reference>
<dbReference type="Gene3D" id="1.10.10.2840">
    <property type="entry name" value="PucR C-terminal helix-turn-helix domain"/>
    <property type="match status" value="1"/>
</dbReference>
<evidence type="ECO:0000259" key="4">
    <source>
        <dbReference type="Pfam" id="PF17853"/>
    </source>
</evidence>
<comment type="caution">
    <text evidence="5">The sequence shown here is derived from an EMBL/GenBank/DDBJ whole genome shotgun (WGS) entry which is preliminary data.</text>
</comment>
<dbReference type="InterPro" id="IPR025736">
    <property type="entry name" value="PucR_C-HTH_dom"/>
</dbReference>